<feature type="compositionally biased region" description="Polar residues" evidence="4">
    <location>
        <begin position="310"/>
        <end position="331"/>
    </location>
</feature>
<feature type="region of interest" description="Disordered" evidence="4">
    <location>
        <begin position="421"/>
        <end position="519"/>
    </location>
</feature>
<gene>
    <name evidence="6" type="ORF">BN946_scf184687.g9</name>
</gene>
<comment type="caution">
    <text evidence="6">The sequence shown here is derived from an EMBL/GenBank/DDBJ whole genome shotgun (WGS) entry which is preliminary data.</text>
</comment>
<dbReference type="Gene3D" id="3.10.120.10">
    <property type="entry name" value="Cytochrome b5-like heme/steroid binding domain"/>
    <property type="match status" value="1"/>
</dbReference>
<sequence length="873" mass="94876">MPPPTTTKPPAKPSKRGKVALAPGHGPLDWANLKKSGQDLRGTDTLLRVTPSMLKEHRSKDDAWTAISGKVYNITHYLPYHPGGEKELMRVAGRDGTKLFGPFSSPGKHGGSPQQNRSAHDNGKKPLHQNRSWVRGRDPEPLEVSPTGSETGRPSLLDRIESPSLLKRIAPTKEKSAPTSLVDRIRDTPGLEPPAEIEIEQGEILQDEDVEMREEGQTTPPKRIHVKAEETISVIPSPTKKPVGRARGVRSTIDVFGEPTQPVIVRAARSAPDVTIKKEKSPPFDSTPVSETTVEALLATILPADGQPNDGVTTVYSSPQHMSTPRSQSAPGASRDEDIEIASHTSMSTEPATSPQPSEPLPSHLLEKCRSLLLPSIVQLAIRRNPGLDPKIAEKRAMARLSGDKCSELIKLARRMREQIQEQEKATFMRAPETPRRASRGEAKRSREDDWGPDEPATKLLRIHSPDDKRDGGRATEPLDAASPLPSTWRTDDHDRDSGVLTRETTHPLETAASQHASRITTAKLASPGQSETPMLTSDLLSGSISNLSLQSSLVASNHESLSGQMHAPLPAEWGSSSASSVERALSAGTDHPSVAFSHPISATALTPRLSLSRARSPAEHADTLPSISADLSHLNNVTRTLHASPSNTANKEVPEAQHTIEDEIRVKEDPKGMPQQQYPPALVPALWAAIGGKPSSDVEEVHFFVDDATADAARHWARRKETFSFEHRHVKVHLLCLPAAAVAVVHQNLPPDASREDIVDAMWNIKTEWPSRGTLLIDIASDDFLGPCMPEPDSGPLDITQAIHRGANKLRLIQLADMSSKLFVVHATEPSGEERRKVGTETIALMRMFAKLAPQSFGTDTGPATYTTRIAA</sequence>
<reference evidence="6" key="1">
    <citation type="submission" date="2014-01" db="EMBL/GenBank/DDBJ databases">
        <title>The genome of the white-rot fungus Pycnoporus cinnabarinus: a basidiomycete model with a versatile arsenal for lignocellulosic biomass breakdown.</title>
        <authorList>
            <person name="Levasseur A."/>
            <person name="Lomascolo A."/>
            <person name="Ruiz-Duenas F.J."/>
            <person name="Uzan E."/>
            <person name="Piumi F."/>
            <person name="Kues U."/>
            <person name="Ram A.F.J."/>
            <person name="Murat C."/>
            <person name="Haon M."/>
            <person name="Benoit I."/>
            <person name="Arfi Y."/>
            <person name="Chevret D."/>
            <person name="Drula E."/>
            <person name="Kwon M.J."/>
            <person name="Gouret P."/>
            <person name="Lesage-Meessen L."/>
            <person name="Lombard V."/>
            <person name="Mariette J."/>
            <person name="Noirot C."/>
            <person name="Park J."/>
            <person name="Patyshakuliyeva A."/>
            <person name="Wieneger R.A.B."/>
            <person name="Wosten H.A.B."/>
            <person name="Martin F."/>
            <person name="Coutinho P.M."/>
            <person name="de Vries R."/>
            <person name="Martinez A.T."/>
            <person name="Klopp C."/>
            <person name="Pontarotti P."/>
            <person name="Henrissat B."/>
            <person name="Record E."/>
        </authorList>
    </citation>
    <scope>NUCLEOTIDE SEQUENCE [LARGE SCALE GENOMIC DNA]</scope>
    <source>
        <strain evidence="6">BRFM137</strain>
    </source>
</reference>
<proteinExistence type="predicted"/>
<dbReference type="Pfam" id="PF00173">
    <property type="entry name" value="Cyt-b5"/>
    <property type="match status" value="1"/>
</dbReference>
<feature type="region of interest" description="Disordered" evidence="4">
    <location>
        <begin position="1"/>
        <end position="38"/>
    </location>
</feature>
<keyword evidence="7" id="KW-1185">Reference proteome</keyword>
<evidence type="ECO:0000313" key="7">
    <source>
        <dbReference type="Proteomes" id="UP000029665"/>
    </source>
</evidence>
<keyword evidence="1" id="KW-0349">Heme</keyword>
<dbReference type="PANTHER" id="PTHR46237">
    <property type="entry name" value="CYTOCHROME B5 REDUCTASE 4 FAMILY MEMBER"/>
    <property type="match status" value="1"/>
</dbReference>
<dbReference type="InterPro" id="IPR036400">
    <property type="entry name" value="Cyt_B5-like_heme/steroid_sf"/>
</dbReference>
<evidence type="ECO:0000259" key="5">
    <source>
        <dbReference type="PROSITE" id="PS50255"/>
    </source>
</evidence>
<evidence type="ECO:0000313" key="6">
    <source>
        <dbReference type="EMBL" id="CDO69724.1"/>
    </source>
</evidence>
<dbReference type="HOGENOM" id="CLU_329033_0_0_1"/>
<protein>
    <recommendedName>
        <fullName evidence="5">Cytochrome b5 heme-binding domain-containing protein</fullName>
    </recommendedName>
</protein>
<dbReference type="PROSITE" id="PS50255">
    <property type="entry name" value="CYTOCHROME_B5_2"/>
    <property type="match status" value="1"/>
</dbReference>
<dbReference type="GO" id="GO:0046872">
    <property type="term" value="F:metal ion binding"/>
    <property type="evidence" value="ECO:0007669"/>
    <property type="project" value="UniProtKB-KW"/>
</dbReference>
<dbReference type="SUPFAM" id="SSF55856">
    <property type="entry name" value="Cytochrome b5-like heme/steroid binding domain"/>
    <property type="match status" value="1"/>
</dbReference>
<feature type="compositionally biased region" description="Polar residues" evidence="4">
    <location>
        <begin position="343"/>
        <end position="356"/>
    </location>
</feature>
<dbReference type="GO" id="GO:0004128">
    <property type="term" value="F:cytochrome-b5 reductase activity, acting on NAD(P)H"/>
    <property type="evidence" value="ECO:0007669"/>
    <property type="project" value="TreeGrafter"/>
</dbReference>
<dbReference type="InterPro" id="IPR001199">
    <property type="entry name" value="Cyt_B5-like_heme/steroid-bd"/>
</dbReference>
<feature type="compositionally biased region" description="Basic and acidic residues" evidence="4">
    <location>
        <begin position="421"/>
        <end position="450"/>
    </location>
</feature>
<name>A0A060SBQ9_PYCCI</name>
<dbReference type="PROSITE" id="PS00191">
    <property type="entry name" value="CYTOCHROME_B5_1"/>
    <property type="match status" value="1"/>
</dbReference>
<feature type="domain" description="Cytochrome b5 heme-binding" evidence="5">
    <location>
        <begin position="46"/>
        <end position="109"/>
    </location>
</feature>
<keyword evidence="3" id="KW-0408">Iron</keyword>
<feature type="compositionally biased region" description="Basic and acidic residues" evidence="4">
    <location>
        <begin position="464"/>
        <end position="474"/>
    </location>
</feature>
<dbReference type="OrthoDB" id="432299at2759"/>
<evidence type="ECO:0000256" key="2">
    <source>
        <dbReference type="ARBA" id="ARBA00022723"/>
    </source>
</evidence>
<dbReference type="AlphaFoldDB" id="A0A060SBQ9"/>
<organism evidence="6 7">
    <name type="scientific">Pycnoporus cinnabarinus</name>
    <name type="common">Cinnabar-red polypore</name>
    <name type="synonym">Trametes cinnabarina</name>
    <dbReference type="NCBI Taxonomy" id="5643"/>
    <lineage>
        <taxon>Eukaryota</taxon>
        <taxon>Fungi</taxon>
        <taxon>Dikarya</taxon>
        <taxon>Basidiomycota</taxon>
        <taxon>Agaricomycotina</taxon>
        <taxon>Agaricomycetes</taxon>
        <taxon>Polyporales</taxon>
        <taxon>Polyporaceae</taxon>
        <taxon>Trametes</taxon>
    </lineage>
</organism>
<dbReference type="GO" id="GO:0005737">
    <property type="term" value="C:cytoplasm"/>
    <property type="evidence" value="ECO:0007669"/>
    <property type="project" value="TreeGrafter"/>
</dbReference>
<dbReference type="SMART" id="SM01117">
    <property type="entry name" value="Cyt-b5"/>
    <property type="match status" value="1"/>
</dbReference>
<accession>A0A060SBQ9</accession>
<dbReference type="Proteomes" id="UP000029665">
    <property type="component" value="Unassembled WGS sequence"/>
</dbReference>
<dbReference type="PANTHER" id="PTHR46237:SF1">
    <property type="entry name" value="CYTOCHROME B5 REDUCTASE 4"/>
    <property type="match status" value="1"/>
</dbReference>
<feature type="region of interest" description="Disordered" evidence="4">
    <location>
        <begin position="300"/>
        <end position="364"/>
    </location>
</feature>
<keyword evidence="2" id="KW-0479">Metal-binding</keyword>
<dbReference type="STRING" id="5643.A0A060SBQ9"/>
<evidence type="ECO:0000256" key="3">
    <source>
        <dbReference type="ARBA" id="ARBA00023004"/>
    </source>
</evidence>
<dbReference type="EMBL" id="CCBP010000053">
    <property type="protein sequence ID" value="CDO69724.1"/>
    <property type="molecule type" value="Genomic_DNA"/>
</dbReference>
<dbReference type="InterPro" id="IPR051872">
    <property type="entry name" value="Cytochrome_b5/Flavoprotein_Rdt"/>
</dbReference>
<dbReference type="InterPro" id="IPR018506">
    <property type="entry name" value="Cyt_B5_heme-BS"/>
</dbReference>
<evidence type="ECO:0000256" key="1">
    <source>
        <dbReference type="ARBA" id="ARBA00022617"/>
    </source>
</evidence>
<feature type="compositionally biased region" description="Pro residues" evidence="4">
    <location>
        <begin position="1"/>
        <end position="12"/>
    </location>
</feature>
<feature type="region of interest" description="Disordered" evidence="4">
    <location>
        <begin position="96"/>
        <end position="192"/>
    </location>
</feature>
<dbReference type="GO" id="GO:0020037">
    <property type="term" value="F:heme binding"/>
    <property type="evidence" value="ECO:0007669"/>
    <property type="project" value="InterPro"/>
</dbReference>
<evidence type="ECO:0000256" key="4">
    <source>
        <dbReference type="SAM" id="MobiDB-lite"/>
    </source>
</evidence>